<reference evidence="1 2" key="1">
    <citation type="journal article" date="2021" name="Elife">
        <title>Chloroplast acquisition without the gene transfer in kleptoplastic sea slugs, Plakobranchus ocellatus.</title>
        <authorList>
            <person name="Maeda T."/>
            <person name="Takahashi S."/>
            <person name="Yoshida T."/>
            <person name="Shimamura S."/>
            <person name="Takaki Y."/>
            <person name="Nagai Y."/>
            <person name="Toyoda A."/>
            <person name="Suzuki Y."/>
            <person name="Arimoto A."/>
            <person name="Ishii H."/>
            <person name="Satoh N."/>
            <person name="Nishiyama T."/>
            <person name="Hasebe M."/>
            <person name="Maruyama T."/>
            <person name="Minagawa J."/>
            <person name="Obokata J."/>
            <person name="Shigenobu S."/>
        </authorList>
    </citation>
    <scope>NUCLEOTIDE SEQUENCE [LARGE SCALE GENOMIC DNA]</scope>
</reference>
<evidence type="ECO:0000313" key="1">
    <source>
        <dbReference type="EMBL" id="GFN75510.1"/>
    </source>
</evidence>
<evidence type="ECO:0000313" key="2">
    <source>
        <dbReference type="Proteomes" id="UP000735302"/>
    </source>
</evidence>
<gene>
    <name evidence="1" type="ORF">PoB_000201600</name>
</gene>
<dbReference type="EMBL" id="BLXT01000273">
    <property type="protein sequence ID" value="GFN75510.1"/>
    <property type="molecule type" value="Genomic_DNA"/>
</dbReference>
<accession>A0AAV3XXG1</accession>
<sequence>MWEVSEDVSTDDCYGDIGGTVASESALRYAGTLHSGFETHYRPFGLTEGLKPEITLLWTGYIQKTTYD</sequence>
<protein>
    <submittedName>
        <fullName evidence="1">Uncharacterized protein</fullName>
    </submittedName>
</protein>
<keyword evidence="2" id="KW-1185">Reference proteome</keyword>
<name>A0AAV3XXG1_9GAST</name>
<organism evidence="1 2">
    <name type="scientific">Plakobranchus ocellatus</name>
    <dbReference type="NCBI Taxonomy" id="259542"/>
    <lineage>
        <taxon>Eukaryota</taxon>
        <taxon>Metazoa</taxon>
        <taxon>Spiralia</taxon>
        <taxon>Lophotrochozoa</taxon>
        <taxon>Mollusca</taxon>
        <taxon>Gastropoda</taxon>
        <taxon>Heterobranchia</taxon>
        <taxon>Euthyneura</taxon>
        <taxon>Panpulmonata</taxon>
        <taxon>Sacoglossa</taxon>
        <taxon>Placobranchoidea</taxon>
        <taxon>Plakobranchidae</taxon>
        <taxon>Plakobranchus</taxon>
    </lineage>
</organism>
<dbReference type="AlphaFoldDB" id="A0AAV3XXG1"/>
<proteinExistence type="predicted"/>
<dbReference type="Proteomes" id="UP000735302">
    <property type="component" value="Unassembled WGS sequence"/>
</dbReference>
<comment type="caution">
    <text evidence="1">The sequence shown here is derived from an EMBL/GenBank/DDBJ whole genome shotgun (WGS) entry which is preliminary data.</text>
</comment>